<proteinExistence type="predicted"/>
<dbReference type="HOGENOM" id="CLU_188163_2_0_9"/>
<name>A9VVR9_BACMK</name>
<dbReference type="KEGG" id="bwe:BcerKBAB4_5833"/>
<reference evidence="1 2" key="1">
    <citation type="journal article" date="2008" name="Chem. Biol. Interact.">
        <title>Extending the Bacillus cereus group genomics to putative food-borne pathogens of different toxicity.</title>
        <authorList>
            <person name="Lapidus A."/>
            <person name="Goltsman E."/>
            <person name="Auger S."/>
            <person name="Galleron N."/>
            <person name="Segurens B."/>
            <person name="Dossat C."/>
            <person name="Land M.L."/>
            <person name="Broussolle V."/>
            <person name="Brillard J."/>
            <person name="Guinebretiere M.H."/>
            <person name="Sanchis V."/>
            <person name="Nguen-The C."/>
            <person name="Lereclus D."/>
            <person name="Richardson P."/>
            <person name="Wincker P."/>
            <person name="Weissenbach J."/>
            <person name="Ehrlich S.D."/>
            <person name="Sorokin A."/>
        </authorList>
    </citation>
    <scope>NUCLEOTIDE SEQUENCE [LARGE SCALE GENOMIC DNA]</scope>
    <source>
        <strain evidence="2">KBAB4</strain>
        <plasmid evidence="1 2">pBWB404</plasmid>
    </source>
</reference>
<evidence type="ECO:0000313" key="1">
    <source>
        <dbReference type="EMBL" id="ABY46884.1"/>
    </source>
</evidence>
<protein>
    <submittedName>
        <fullName evidence="1">Phage protein</fullName>
    </submittedName>
</protein>
<accession>A9VVR9</accession>
<organism evidence="1 2">
    <name type="scientific">Bacillus mycoides (strain KBAB4)</name>
    <name type="common">Bacillus weihenstephanensis</name>
    <dbReference type="NCBI Taxonomy" id="315730"/>
    <lineage>
        <taxon>Bacteria</taxon>
        <taxon>Bacillati</taxon>
        <taxon>Bacillota</taxon>
        <taxon>Bacilli</taxon>
        <taxon>Bacillales</taxon>
        <taxon>Bacillaceae</taxon>
        <taxon>Bacillus</taxon>
        <taxon>Bacillus cereus group</taxon>
    </lineage>
</organism>
<evidence type="ECO:0000313" key="2">
    <source>
        <dbReference type="Proteomes" id="UP000002154"/>
    </source>
</evidence>
<dbReference type="AlphaFoldDB" id="A9VVR9"/>
<geneLocation type="plasmid" evidence="1 2">
    <name>pBWB404</name>
</geneLocation>
<gene>
    <name evidence="1" type="ordered locus">BcerKBAB4_5833</name>
</gene>
<sequence length="85" mass="9721">MNFTERLAQGGVRQMKLTKQEQAVVIGKLINNVIGVELVQQRIDAQKLERAISLHNEMNDDMTPKQTREALISVLDKTIDEFIKE</sequence>
<dbReference type="EMBL" id="CP000907">
    <property type="protein sequence ID" value="ABY46884.1"/>
    <property type="molecule type" value="Genomic_DNA"/>
</dbReference>
<keyword evidence="1" id="KW-0614">Plasmid</keyword>
<dbReference type="Proteomes" id="UP000002154">
    <property type="component" value="Plasmid pBWB404"/>
</dbReference>